<dbReference type="OMA" id="ALLLMMH"/>
<keyword evidence="6" id="KW-1185">Reference proteome</keyword>
<dbReference type="PROSITE" id="PS50088">
    <property type="entry name" value="ANK_REPEAT"/>
    <property type="match status" value="2"/>
</dbReference>
<feature type="non-terminal residue" evidence="5">
    <location>
        <position position="104"/>
    </location>
</feature>
<dbReference type="PANTHER" id="PTHR24179">
    <property type="entry name" value="PROTEIN PHOSPHATASE 1 REGULATORY SUBUNIT 12"/>
    <property type="match status" value="1"/>
</dbReference>
<feature type="repeat" description="ANK" evidence="4">
    <location>
        <begin position="21"/>
        <end position="53"/>
    </location>
</feature>
<feature type="non-terminal residue" evidence="5">
    <location>
        <position position="1"/>
    </location>
</feature>
<dbReference type="PhylomeDB" id="A7RFI4"/>
<evidence type="ECO:0000256" key="3">
    <source>
        <dbReference type="ARBA" id="ARBA00038386"/>
    </source>
</evidence>
<dbReference type="AlphaFoldDB" id="A7RFI4"/>
<accession>A7RFI4</accession>
<dbReference type="EMBL" id="DS469508">
    <property type="protein sequence ID" value="EDO49727.1"/>
    <property type="molecule type" value="Genomic_DNA"/>
</dbReference>
<feature type="repeat" description="ANK" evidence="4">
    <location>
        <begin position="54"/>
        <end position="86"/>
    </location>
</feature>
<sequence>ALLLMMHRQGKGLDLDAINASGMTALTQCALDGSLRGVKILLELGADVDKTDRYGWAPLHHAAAEGYIDIVRLLLRANANVRALNQHGHMPMDLADDEAVRKLL</sequence>
<keyword evidence="4" id="KW-0040">ANK repeat</keyword>
<keyword evidence="1" id="KW-0217">Developmental protein</keyword>
<dbReference type="SUPFAM" id="SSF48403">
    <property type="entry name" value="Ankyrin repeat"/>
    <property type="match status" value="1"/>
</dbReference>
<protein>
    <submittedName>
        <fullName evidence="5">Uncharacterized protein</fullName>
    </submittedName>
</protein>
<dbReference type="SMART" id="SM00248">
    <property type="entry name" value="ANK"/>
    <property type="match status" value="2"/>
</dbReference>
<evidence type="ECO:0000256" key="4">
    <source>
        <dbReference type="PROSITE-ProRule" id="PRU00023"/>
    </source>
</evidence>
<organism evidence="5 6">
    <name type="scientific">Nematostella vectensis</name>
    <name type="common">Starlet sea anemone</name>
    <dbReference type="NCBI Taxonomy" id="45351"/>
    <lineage>
        <taxon>Eukaryota</taxon>
        <taxon>Metazoa</taxon>
        <taxon>Cnidaria</taxon>
        <taxon>Anthozoa</taxon>
        <taxon>Hexacorallia</taxon>
        <taxon>Actiniaria</taxon>
        <taxon>Edwardsiidae</taxon>
        <taxon>Nematostella</taxon>
    </lineage>
</organism>
<dbReference type="Proteomes" id="UP000001593">
    <property type="component" value="Unassembled WGS sequence"/>
</dbReference>
<name>A7RFI4_NEMVE</name>
<dbReference type="eggNOG" id="KOG0505">
    <property type="taxonomic scope" value="Eukaryota"/>
</dbReference>
<dbReference type="STRING" id="45351.A7RFI4"/>
<dbReference type="Gene3D" id="1.25.40.20">
    <property type="entry name" value="Ankyrin repeat-containing domain"/>
    <property type="match status" value="1"/>
</dbReference>
<evidence type="ECO:0000313" key="6">
    <source>
        <dbReference type="Proteomes" id="UP000001593"/>
    </source>
</evidence>
<dbReference type="InParanoid" id="A7RFI4"/>
<keyword evidence="2" id="KW-0677">Repeat</keyword>
<dbReference type="InterPro" id="IPR036770">
    <property type="entry name" value="Ankyrin_rpt-contain_sf"/>
</dbReference>
<dbReference type="PANTHER" id="PTHR24179:SF21">
    <property type="entry name" value="MYOSIN BINDING SUBUNIT, ISOFORM O"/>
    <property type="match status" value="1"/>
</dbReference>
<evidence type="ECO:0000313" key="5">
    <source>
        <dbReference type="EMBL" id="EDO49727.1"/>
    </source>
</evidence>
<dbReference type="PROSITE" id="PS50297">
    <property type="entry name" value="ANK_REP_REGION"/>
    <property type="match status" value="2"/>
</dbReference>
<gene>
    <name evidence="5" type="ORF">NEMVEDRAFT_v1g79799</name>
</gene>
<dbReference type="Pfam" id="PF12796">
    <property type="entry name" value="Ank_2"/>
    <property type="match status" value="1"/>
</dbReference>
<evidence type="ECO:0000256" key="2">
    <source>
        <dbReference type="ARBA" id="ARBA00022737"/>
    </source>
</evidence>
<comment type="similarity">
    <text evidence="3">Belongs to the NRARP family.</text>
</comment>
<dbReference type="InterPro" id="IPR051226">
    <property type="entry name" value="PP1_Regulatory_Subunit"/>
</dbReference>
<dbReference type="HOGENOM" id="CLU_000134_45_5_1"/>
<dbReference type="InterPro" id="IPR002110">
    <property type="entry name" value="Ankyrin_rpt"/>
</dbReference>
<proteinExistence type="inferred from homology"/>
<evidence type="ECO:0000256" key="1">
    <source>
        <dbReference type="ARBA" id="ARBA00022473"/>
    </source>
</evidence>
<reference evidence="5 6" key="1">
    <citation type="journal article" date="2007" name="Science">
        <title>Sea anemone genome reveals ancestral eumetazoan gene repertoire and genomic organization.</title>
        <authorList>
            <person name="Putnam N.H."/>
            <person name="Srivastava M."/>
            <person name="Hellsten U."/>
            <person name="Dirks B."/>
            <person name="Chapman J."/>
            <person name="Salamov A."/>
            <person name="Terry A."/>
            <person name="Shapiro H."/>
            <person name="Lindquist E."/>
            <person name="Kapitonov V.V."/>
            <person name="Jurka J."/>
            <person name="Genikhovich G."/>
            <person name="Grigoriev I.V."/>
            <person name="Lucas S.M."/>
            <person name="Steele R.E."/>
            <person name="Finnerty J.R."/>
            <person name="Technau U."/>
            <person name="Martindale M.Q."/>
            <person name="Rokhsar D.S."/>
        </authorList>
    </citation>
    <scope>NUCLEOTIDE SEQUENCE [LARGE SCALE GENOMIC DNA]</scope>
    <source>
        <strain evidence="6">CH2 X CH6</strain>
    </source>
</reference>